<proteinExistence type="predicted"/>
<organism evidence="2 3">
    <name type="scientific">Candidatus Ozemobacter sibiricus</name>
    <dbReference type="NCBI Taxonomy" id="2268124"/>
    <lineage>
        <taxon>Bacteria</taxon>
        <taxon>Candidatus Ozemobacteria</taxon>
        <taxon>Candidatus Ozemobacterales</taxon>
        <taxon>Candidatus Ozemobacteraceae</taxon>
        <taxon>Candidatus Ozemobacter</taxon>
    </lineage>
</organism>
<protein>
    <recommendedName>
        <fullName evidence="1">DUF4387 domain-containing protein</fullName>
    </recommendedName>
</protein>
<evidence type="ECO:0000259" key="1">
    <source>
        <dbReference type="Pfam" id="PF14330"/>
    </source>
</evidence>
<evidence type="ECO:0000313" key="3">
    <source>
        <dbReference type="Proteomes" id="UP000252355"/>
    </source>
</evidence>
<comment type="caution">
    <text evidence="2">The sequence shown here is derived from an EMBL/GenBank/DDBJ whole genome shotgun (WGS) entry which is preliminary data.</text>
</comment>
<sequence>MRMNIRDVAKVIRSKNSGPFELTFDIIFKDRAWFETFRARHIINPELICRLFRIKPEDILGIIPFAPAQAIKITIRRWIPSGALGETDIYGAQQHAPLLDIEFEADPAAPDQPRS</sequence>
<dbReference type="Proteomes" id="UP000252355">
    <property type="component" value="Unassembled WGS sequence"/>
</dbReference>
<evidence type="ECO:0000313" key="2">
    <source>
        <dbReference type="EMBL" id="RCK81415.1"/>
    </source>
</evidence>
<accession>A0A367ZTE2</accession>
<feature type="domain" description="DUF4387" evidence="1">
    <location>
        <begin position="5"/>
        <end position="102"/>
    </location>
</feature>
<dbReference type="Pfam" id="PF14330">
    <property type="entry name" value="DUF4387"/>
    <property type="match status" value="1"/>
</dbReference>
<reference evidence="2 3" key="1">
    <citation type="submission" date="2018-05" db="EMBL/GenBank/DDBJ databases">
        <title>A metagenomic window into the 2 km-deep terrestrial subsurface aquifer revealed taxonomically and functionally diverse microbial community comprising novel uncultured bacterial lineages.</title>
        <authorList>
            <person name="Kadnikov V.V."/>
            <person name="Mardanov A.V."/>
            <person name="Beletsky A.V."/>
            <person name="Banks D."/>
            <person name="Pimenov N.V."/>
            <person name="Frank Y.A."/>
            <person name="Karnachuk O.V."/>
            <person name="Ravin N.V."/>
        </authorList>
    </citation>
    <scope>NUCLEOTIDE SEQUENCE [LARGE SCALE GENOMIC DNA]</scope>
    <source>
        <strain evidence="2">BY5</strain>
    </source>
</reference>
<gene>
    <name evidence="2" type="ORF">OZSIB_2284</name>
</gene>
<dbReference type="EMBL" id="QOQW01000002">
    <property type="protein sequence ID" value="RCK81415.1"/>
    <property type="molecule type" value="Genomic_DNA"/>
</dbReference>
<dbReference type="AlphaFoldDB" id="A0A367ZTE2"/>
<name>A0A367ZTE2_9BACT</name>
<dbReference type="InterPro" id="IPR025496">
    <property type="entry name" value="DUF4387"/>
</dbReference>